<organism evidence="1 2">
    <name type="scientific">Pseudomonas syringae pv. avii</name>
    <dbReference type="NCBI Taxonomy" id="663959"/>
    <lineage>
        <taxon>Bacteria</taxon>
        <taxon>Pseudomonadati</taxon>
        <taxon>Pseudomonadota</taxon>
        <taxon>Gammaproteobacteria</taxon>
        <taxon>Pseudomonadales</taxon>
        <taxon>Pseudomonadaceae</taxon>
        <taxon>Pseudomonas</taxon>
        <taxon>Pseudomonas syringae</taxon>
    </lineage>
</organism>
<keyword evidence="2" id="KW-1185">Reference proteome</keyword>
<accession>A0ABY1UFL9</accession>
<proteinExistence type="predicted"/>
<dbReference type="EMBL" id="LT963405">
    <property type="protein sequence ID" value="SOS30786.1"/>
    <property type="molecule type" value="Genomic_DNA"/>
</dbReference>
<reference evidence="1 2" key="1">
    <citation type="submission" date="2017-11" db="EMBL/GenBank/DDBJ databases">
        <authorList>
            <person name="Blom J."/>
        </authorList>
    </citation>
    <scope>NUCLEOTIDE SEQUENCE [LARGE SCALE GENOMIC DNA]</scope>
    <source>
        <strain evidence="1 2">CFBP3846</strain>
        <plasmid evidence="2">pp3</plasmid>
    </source>
</reference>
<evidence type="ECO:0000313" key="2">
    <source>
        <dbReference type="Proteomes" id="UP000239665"/>
    </source>
</evidence>
<sequence>MRGSLSSVSSNSRHWGMTHIAKLRVMMGDAMAWQITCRNRLEHDLLNSCFLSNFKEVLGLVQVRLGGASKLVTRARLAPGK</sequence>
<geneLocation type="plasmid" evidence="2">
    <name>pp3</name>
</geneLocation>
<protein>
    <submittedName>
        <fullName evidence="1">Uncharacterized protein</fullName>
    </submittedName>
</protein>
<dbReference type="Proteomes" id="UP000239665">
    <property type="component" value="Plasmid PP3"/>
</dbReference>
<gene>
    <name evidence="1" type="ORF">CFBP3846_P300071</name>
</gene>
<name>A0ABY1UFL9_PSESX</name>
<keyword evidence="1" id="KW-0614">Plasmid</keyword>
<evidence type="ECO:0000313" key="1">
    <source>
        <dbReference type="EMBL" id="SOS30786.1"/>
    </source>
</evidence>